<sequence length="792" mass="87222">MKILTLGICLVLGTGITGSVWAQSPVDKTKRLQVSGVYPHLALFNEGGSTACSGDGAEGGIGAVTPWAGQLWMVTYSPHCPTGSSDKLYSISKDLDITIHPESVGGTPANRLIHRESAQLITGSYFIDSTGKVRVVPLSVMPGRMTATARHLADPANMVYFYDMEGKVYEVNVHTLAAKKLFEKPVPGWHGKGAYTGQHRFIVANNGEEAVFKINKADLEAGDLPQNSEEKGILASWDGKKWSVIERKQFTDVTGPGGIYGAPNDAAPVWSIGWDKRSVILKLLDGGEWYTYRLPKAAHTYDGIGGWYTEWPRIREVGNNNMLMDMHGMFYNFPKTFSRANSAGIAPVSNHLRYVPDFCYWNGQLVLATDETTILQNPMAGRSQSNLWFGSWEELKSWGPANGWGGPWINDTVKAGQASDAFLLNGFDKKILHLSHDVNEAVTFTLETDKAGNNQWQPYKTITVPAKGYQYFIFPAGFSSAWIRIKADKSCIASAFFHFSGTPHPAQDAMFNTLADIDEKGNTPGSLIRPAGHNKNLQVLAGGKQYSEVNEKLEFIPAATDSVAKLEALLALKKNYEIDAASVIVKDHTGTFRLPTTSAHYEEFMSRGARELESERYVLNAQGTLYEIGRESGFAAIRPITTHKKKIIDFCTWRGLLVISGTKTTAKPDGHYFSNATNSNGLWFGAIDDLWKLGKPRGEGGVWKNAAIKAGEFSLPYLMTGYDKKKVTLTADKAVTITLEVNTDLNGWHTYKKIKVPAGKTITHVFPDGYSAHWIRAVADNDCKATVWFIYQ</sequence>
<gene>
    <name evidence="2" type="ORF">SAMN04488122_5348</name>
</gene>
<keyword evidence="3" id="KW-1185">Reference proteome</keyword>
<feature type="chain" id="PRO_5011692536" description="BNR repeat-containing family member" evidence="1">
    <location>
        <begin position="23"/>
        <end position="792"/>
    </location>
</feature>
<dbReference type="Proteomes" id="UP000199310">
    <property type="component" value="Unassembled WGS sequence"/>
</dbReference>
<dbReference type="AlphaFoldDB" id="A0A1I0SA19"/>
<name>A0A1I0SA19_9BACT</name>
<dbReference type="RefSeq" id="WP_089900239.1">
    <property type="nucleotide sequence ID" value="NZ_FOJG01000002.1"/>
</dbReference>
<dbReference type="EMBL" id="FOJG01000002">
    <property type="protein sequence ID" value="SEW53130.1"/>
    <property type="molecule type" value="Genomic_DNA"/>
</dbReference>
<proteinExistence type="predicted"/>
<feature type="signal peptide" evidence="1">
    <location>
        <begin position="1"/>
        <end position="22"/>
    </location>
</feature>
<organism evidence="2 3">
    <name type="scientific">Chitinophaga arvensicola</name>
    <dbReference type="NCBI Taxonomy" id="29529"/>
    <lineage>
        <taxon>Bacteria</taxon>
        <taxon>Pseudomonadati</taxon>
        <taxon>Bacteroidota</taxon>
        <taxon>Chitinophagia</taxon>
        <taxon>Chitinophagales</taxon>
        <taxon>Chitinophagaceae</taxon>
        <taxon>Chitinophaga</taxon>
    </lineage>
</organism>
<accession>A0A1I0SA19</accession>
<evidence type="ECO:0008006" key="4">
    <source>
        <dbReference type="Google" id="ProtNLM"/>
    </source>
</evidence>
<keyword evidence="1" id="KW-0732">Signal</keyword>
<evidence type="ECO:0000313" key="2">
    <source>
        <dbReference type="EMBL" id="SEW53130.1"/>
    </source>
</evidence>
<dbReference type="STRING" id="29529.SAMN04488122_5348"/>
<evidence type="ECO:0000313" key="3">
    <source>
        <dbReference type="Proteomes" id="UP000199310"/>
    </source>
</evidence>
<reference evidence="3" key="1">
    <citation type="submission" date="2016-10" db="EMBL/GenBank/DDBJ databases">
        <authorList>
            <person name="Varghese N."/>
            <person name="Submissions S."/>
        </authorList>
    </citation>
    <scope>NUCLEOTIDE SEQUENCE [LARGE SCALE GENOMIC DNA]</scope>
    <source>
        <strain evidence="3">DSM 3695</strain>
    </source>
</reference>
<evidence type="ECO:0000256" key="1">
    <source>
        <dbReference type="SAM" id="SignalP"/>
    </source>
</evidence>
<protein>
    <recommendedName>
        <fullName evidence="4">BNR repeat-containing family member</fullName>
    </recommendedName>
</protein>
<dbReference type="OrthoDB" id="603825at2"/>